<keyword evidence="2" id="KW-1185">Reference proteome</keyword>
<gene>
    <name evidence="1" type="ORF">TTHERM_00735360</name>
</gene>
<dbReference type="EMBL" id="GG662786">
    <property type="protein sequence ID" value="EAR91340.1"/>
    <property type="molecule type" value="Genomic_DNA"/>
</dbReference>
<dbReference type="InParanoid" id="Q231W0"/>
<evidence type="ECO:0000313" key="2">
    <source>
        <dbReference type="Proteomes" id="UP000009168"/>
    </source>
</evidence>
<sequence>MKIAPKNRAINSSQLKQQNSFCNKERLAPTLNRNKSGELFIEINNFSGQNCICNENNICLQAQMSTFDSKVKEQIKLSQIFDYLEDIFSVQINYQFVIL</sequence>
<dbReference type="KEGG" id="tet:TTHERM_00735360"/>
<proteinExistence type="predicted"/>
<reference evidence="2" key="1">
    <citation type="journal article" date="2006" name="PLoS Biol.">
        <title>Macronuclear genome sequence of the ciliate Tetrahymena thermophila, a model eukaryote.</title>
        <authorList>
            <person name="Eisen J.A."/>
            <person name="Coyne R.S."/>
            <person name="Wu M."/>
            <person name="Wu D."/>
            <person name="Thiagarajan M."/>
            <person name="Wortman J.R."/>
            <person name="Badger J.H."/>
            <person name="Ren Q."/>
            <person name="Amedeo P."/>
            <person name="Jones K.M."/>
            <person name="Tallon L.J."/>
            <person name="Delcher A.L."/>
            <person name="Salzberg S.L."/>
            <person name="Silva J.C."/>
            <person name="Haas B.J."/>
            <person name="Majoros W.H."/>
            <person name="Farzad M."/>
            <person name="Carlton J.M."/>
            <person name="Smith R.K. Jr."/>
            <person name="Garg J."/>
            <person name="Pearlman R.E."/>
            <person name="Karrer K.M."/>
            <person name="Sun L."/>
            <person name="Manning G."/>
            <person name="Elde N.C."/>
            <person name="Turkewitz A.P."/>
            <person name="Asai D.J."/>
            <person name="Wilkes D.E."/>
            <person name="Wang Y."/>
            <person name="Cai H."/>
            <person name="Collins K."/>
            <person name="Stewart B.A."/>
            <person name="Lee S.R."/>
            <person name="Wilamowska K."/>
            <person name="Weinberg Z."/>
            <person name="Ruzzo W.L."/>
            <person name="Wloga D."/>
            <person name="Gaertig J."/>
            <person name="Frankel J."/>
            <person name="Tsao C.-C."/>
            <person name="Gorovsky M.A."/>
            <person name="Keeling P.J."/>
            <person name="Waller R.F."/>
            <person name="Patron N.J."/>
            <person name="Cherry J.M."/>
            <person name="Stover N.A."/>
            <person name="Krieger C.J."/>
            <person name="del Toro C."/>
            <person name="Ryder H.F."/>
            <person name="Williamson S.C."/>
            <person name="Barbeau R.A."/>
            <person name="Hamilton E.P."/>
            <person name="Orias E."/>
        </authorList>
    </citation>
    <scope>NUCLEOTIDE SEQUENCE [LARGE SCALE GENOMIC DNA]</scope>
    <source>
        <strain evidence="2">SB210</strain>
    </source>
</reference>
<dbReference type="AlphaFoldDB" id="Q231W0"/>
<name>Q231W0_TETTS</name>
<organism evidence="1 2">
    <name type="scientific">Tetrahymena thermophila (strain SB210)</name>
    <dbReference type="NCBI Taxonomy" id="312017"/>
    <lineage>
        <taxon>Eukaryota</taxon>
        <taxon>Sar</taxon>
        <taxon>Alveolata</taxon>
        <taxon>Ciliophora</taxon>
        <taxon>Intramacronucleata</taxon>
        <taxon>Oligohymenophorea</taxon>
        <taxon>Hymenostomatida</taxon>
        <taxon>Tetrahymenina</taxon>
        <taxon>Tetrahymenidae</taxon>
        <taxon>Tetrahymena</taxon>
    </lineage>
</organism>
<dbReference type="HOGENOM" id="CLU_2325449_0_0_1"/>
<dbReference type="RefSeq" id="XP_001011585.1">
    <property type="nucleotide sequence ID" value="XM_001011585.1"/>
</dbReference>
<protein>
    <submittedName>
        <fullName evidence="1">Uncharacterized protein</fullName>
    </submittedName>
</protein>
<dbReference type="Proteomes" id="UP000009168">
    <property type="component" value="Unassembled WGS sequence"/>
</dbReference>
<evidence type="ECO:0000313" key="1">
    <source>
        <dbReference type="EMBL" id="EAR91340.1"/>
    </source>
</evidence>
<accession>Q231W0</accession>
<dbReference type="GeneID" id="7823297"/>